<accession>A0A1Y2C415</accession>
<organism evidence="2 3">
    <name type="scientific">Neocallimastix californiae</name>
    <dbReference type="NCBI Taxonomy" id="1754190"/>
    <lineage>
        <taxon>Eukaryota</taxon>
        <taxon>Fungi</taxon>
        <taxon>Fungi incertae sedis</taxon>
        <taxon>Chytridiomycota</taxon>
        <taxon>Chytridiomycota incertae sedis</taxon>
        <taxon>Neocallimastigomycetes</taxon>
        <taxon>Neocallimastigales</taxon>
        <taxon>Neocallimastigaceae</taxon>
        <taxon>Neocallimastix</taxon>
    </lineage>
</organism>
<dbReference type="OrthoDB" id="10683269at2759"/>
<name>A0A1Y2C415_9FUNG</name>
<dbReference type="AlphaFoldDB" id="A0A1Y2C415"/>
<keyword evidence="3" id="KW-1185">Reference proteome</keyword>
<evidence type="ECO:0000313" key="2">
    <source>
        <dbReference type="EMBL" id="ORY41769.1"/>
    </source>
</evidence>
<reference evidence="2 3" key="1">
    <citation type="submission" date="2016-08" db="EMBL/GenBank/DDBJ databases">
        <title>A Parts List for Fungal Cellulosomes Revealed by Comparative Genomics.</title>
        <authorList>
            <consortium name="DOE Joint Genome Institute"/>
            <person name="Haitjema C.H."/>
            <person name="Gilmore S.P."/>
            <person name="Henske J.K."/>
            <person name="Solomon K.V."/>
            <person name="De Groot R."/>
            <person name="Kuo A."/>
            <person name="Mondo S.J."/>
            <person name="Salamov A.A."/>
            <person name="Labutti K."/>
            <person name="Zhao Z."/>
            <person name="Chiniquy J."/>
            <person name="Barry K."/>
            <person name="Brewer H.M."/>
            <person name="Purvine S.O."/>
            <person name="Wright A.T."/>
            <person name="Boxma B."/>
            <person name="Van Alen T."/>
            <person name="Hackstein J.H."/>
            <person name="Baker S.E."/>
            <person name="Grigoriev I.V."/>
            <person name="O'Malley M.A."/>
        </authorList>
    </citation>
    <scope>NUCLEOTIDE SEQUENCE [LARGE SCALE GENOMIC DNA]</scope>
    <source>
        <strain evidence="2 3">G1</strain>
    </source>
</reference>
<feature type="compositionally biased region" description="Polar residues" evidence="1">
    <location>
        <begin position="135"/>
        <end position="144"/>
    </location>
</feature>
<feature type="region of interest" description="Disordered" evidence="1">
    <location>
        <begin position="120"/>
        <end position="144"/>
    </location>
</feature>
<dbReference type="Proteomes" id="UP000193920">
    <property type="component" value="Unassembled WGS sequence"/>
</dbReference>
<evidence type="ECO:0000313" key="3">
    <source>
        <dbReference type="Proteomes" id="UP000193920"/>
    </source>
</evidence>
<proteinExistence type="predicted"/>
<evidence type="ECO:0000256" key="1">
    <source>
        <dbReference type="SAM" id="MobiDB-lite"/>
    </source>
</evidence>
<dbReference type="EMBL" id="MCOG01000122">
    <property type="protein sequence ID" value="ORY41769.1"/>
    <property type="molecule type" value="Genomic_DNA"/>
</dbReference>
<comment type="caution">
    <text evidence="2">The sequence shown here is derived from an EMBL/GenBank/DDBJ whole genome shotgun (WGS) entry which is preliminary data.</text>
</comment>
<sequence>MPQKKNKRGRLRKNKKYRESKLRYSIYNNSSDEENEKENIQNHNIVKTEFYPLINEGIILNHKRNNSDIPLNILNNKNEKMSDCSLIFDDTGRNLQSKKGDINFKPSIKINANDRKSTPITQLNVDSSDDDLTENDSYNDNSVTEISSSLNNEYKIKRNNSIYRGVNKMIKKNNYFNNNDNIKNNNNNDINQWNWNGNLSNIENEFNNGSIPNPIYKSSIKKYNLLNIDKGYLSDSELSNNNSIKEYKFNKNESTIGEDENNTIKDNSEYEYEYSFTGRQLSKILHELDKMQTENSYFNYSGCIHEFVNKNKNKNKNNNKLNTNIAVNDSSSKETNGIDNIENEDNNNTEEINSLNLHSIYNNIINDDKMNKTDDLNANKTFKWNINSNNENNEIINESSLFTWNDNNNIKKNNKSLNNNNIKMINESSSFVWNNNNIKKDKENININNIEMMNKSSSFSWNNDVVPNDSNDINLLNQSISFTWNNSNRNISNNECQLNEELNTIKYENNNVLIDKKELINNDNEFNWNRWKEKSNYENEIIQSQINNYKCSQDNEDKPNNSESNYNTFHEDEVSDQVKNENELANSSNSYVWNINNKNNININDDMESKIPNKPNLSNLSINNKENNNLKIIMTDELNNNPYLSLKPKKLSGYIKNVDNNKRFINNALNTSKNTLKKSINNDFISENISRDYIHSDTDIKRIYFLSKKINVII</sequence>
<protein>
    <submittedName>
        <fullName evidence="2">Uncharacterized protein</fullName>
    </submittedName>
</protein>
<gene>
    <name evidence="2" type="ORF">LY90DRAFT_510100</name>
</gene>